<feature type="transmembrane region" description="Helical" evidence="1">
    <location>
        <begin position="17"/>
        <end position="38"/>
    </location>
</feature>
<organism evidence="2">
    <name type="scientific">viral metagenome</name>
    <dbReference type="NCBI Taxonomy" id="1070528"/>
    <lineage>
        <taxon>unclassified sequences</taxon>
        <taxon>metagenomes</taxon>
        <taxon>organismal metagenomes</taxon>
    </lineage>
</organism>
<name>A0A6C0CL16_9ZZZZ</name>
<evidence type="ECO:0008006" key="3">
    <source>
        <dbReference type="Google" id="ProtNLM"/>
    </source>
</evidence>
<keyword evidence="1" id="KW-0472">Membrane</keyword>
<feature type="transmembrane region" description="Helical" evidence="1">
    <location>
        <begin position="193"/>
        <end position="211"/>
    </location>
</feature>
<dbReference type="EMBL" id="MN739452">
    <property type="protein sequence ID" value="QHT05308.1"/>
    <property type="molecule type" value="Genomic_DNA"/>
</dbReference>
<proteinExistence type="predicted"/>
<keyword evidence="1" id="KW-1133">Transmembrane helix</keyword>
<feature type="transmembrane region" description="Helical" evidence="1">
    <location>
        <begin position="50"/>
        <end position="69"/>
    </location>
</feature>
<dbReference type="AlphaFoldDB" id="A0A6C0CL16"/>
<feature type="transmembrane region" description="Helical" evidence="1">
    <location>
        <begin position="164"/>
        <end position="184"/>
    </location>
</feature>
<keyword evidence="1" id="KW-0812">Transmembrane</keyword>
<dbReference type="SUPFAM" id="SSF49899">
    <property type="entry name" value="Concanavalin A-like lectins/glucanases"/>
    <property type="match status" value="1"/>
</dbReference>
<feature type="transmembrane region" description="Helical" evidence="1">
    <location>
        <begin position="75"/>
        <end position="93"/>
    </location>
</feature>
<protein>
    <recommendedName>
        <fullName evidence="3">LamG-like jellyroll fold domain-containing protein</fullName>
    </recommendedName>
</protein>
<evidence type="ECO:0000256" key="1">
    <source>
        <dbReference type="SAM" id="Phobius"/>
    </source>
</evidence>
<feature type="transmembrane region" description="Helical" evidence="1">
    <location>
        <begin position="134"/>
        <end position="152"/>
    </location>
</feature>
<dbReference type="Gene3D" id="2.60.120.200">
    <property type="match status" value="1"/>
</dbReference>
<reference evidence="2" key="1">
    <citation type="journal article" date="2020" name="Nature">
        <title>Giant virus diversity and host interactions through global metagenomics.</title>
        <authorList>
            <person name="Schulz F."/>
            <person name="Roux S."/>
            <person name="Paez-Espino D."/>
            <person name="Jungbluth S."/>
            <person name="Walsh D.A."/>
            <person name="Denef V.J."/>
            <person name="McMahon K.D."/>
            <person name="Konstantinidis K.T."/>
            <person name="Eloe-Fadrosh E.A."/>
            <person name="Kyrpides N.C."/>
            <person name="Woyke T."/>
        </authorList>
    </citation>
    <scope>NUCLEOTIDE SEQUENCE</scope>
    <source>
        <strain evidence="2">GVMAG-M-3300021375-17</strain>
    </source>
</reference>
<accession>A0A6C0CL16</accession>
<sequence>MPTSSVPPNVNDDKYTVLYKGLLYLLFILYFIVIFSAISKDEDALSDKSNVIYLVAIILPLILFAYFILSNVKDNRYIFLLILIILVTLFMLLKSYLPSVNRIINDTVQNLTTVNDLPPLSSEASYMITISSKLLLAMIVLFFISIIFSIFFEESYTRKSKTSIFFYALFFIPCLITDYFKYLLNEFKTTPKVVYALVFAEIIFILLYVYLPKVYSQYLFKDNTRIVSQPIFLHQKQVIANADILYLASDESKKNSEENNEDPEMASLIRNYSVSMWLTLNRPSLGENEESMIFRVGDDLSTDESPDDPRFGAPYIGCKGSKLKIVYSNNVETDDTTGKLDDPFQEISTELDIPFQRWNYLVFNYHDNYVDLFINGILTETISLANFMPNYTYTQVITTGSNTQKIHGAICEVRIHKEKLNESQIAQSYNLLKTTNPPVNNIY</sequence>
<dbReference type="InterPro" id="IPR013320">
    <property type="entry name" value="ConA-like_dom_sf"/>
</dbReference>
<evidence type="ECO:0000313" key="2">
    <source>
        <dbReference type="EMBL" id="QHT05308.1"/>
    </source>
</evidence>
<dbReference type="Pfam" id="PF13385">
    <property type="entry name" value="Laminin_G_3"/>
    <property type="match status" value="1"/>
</dbReference>